<name>I4B483_TURPD</name>
<evidence type="ECO:0000256" key="1">
    <source>
        <dbReference type="SAM" id="SignalP"/>
    </source>
</evidence>
<feature type="chain" id="PRO_5003686285" evidence="1">
    <location>
        <begin position="22"/>
        <end position="130"/>
    </location>
</feature>
<feature type="signal peptide" evidence="1">
    <location>
        <begin position="1"/>
        <end position="21"/>
    </location>
</feature>
<sequence length="130" mass="13959">MRRFATINLLYLAFVASSALSTVHIDHGGSHDQVCVGNEISASCHADLPHEHEATHAGQESLFEYTFENGNVEKSVCYLAPDLASMALLNTAAVTPVVIFAIAKVRSTSDTSPFFRFVKSPPSLRAPPAA</sequence>
<dbReference type="RefSeq" id="WP_014802604.1">
    <property type="nucleotide sequence ID" value="NC_018020.1"/>
</dbReference>
<dbReference type="KEGG" id="tpx:Turpa_1442"/>
<organism evidence="2 3">
    <name type="scientific">Turneriella parva (strain ATCC BAA-1111 / DSM 21527 / NCTC 11395 / H)</name>
    <name type="common">Leptospira parva</name>
    <dbReference type="NCBI Taxonomy" id="869212"/>
    <lineage>
        <taxon>Bacteria</taxon>
        <taxon>Pseudomonadati</taxon>
        <taxon>Spirochaetota</taxon>
        <taxon>Spirochaetia</taxon>
        <taxon>Leptospirales</taxon>
        <taxon>Leptospiraceae</taxon>
        <taxon>Turneriella</taxon>
    </lineage>
</organism>
<dbReference type="HOGENOM" id="CLU_1937217_0_0_12"/>
<dbReference type="STRING" id="869212.Turpa_1442"/>
<accession>I4B483</accession>
<evidence type="ECO:0000313" key="3">
    <source>
        <dbReference type="Proteomes" id="UP000006048"/>
    </source>
</evidence>
<protein>
    <submittedName>
        <fullName evidence="2">Uncharacterized protein</fullName>
    </submittedName>
</protein>
<proteinExistence type="predicted"/>
<keyword evidence="3" id="KW-1185">Reference proteome</keyword>
<gene>
    <name evidence="2" type="ordered locus">Turpa_1442</name>
</gene>
<dbReference type="AlphaFoldDB" id="I4B483"/>
<reference evidence="2 3" key="1">
    <citation type="submission" date="2012-06" db="EMBL/GenBank/DDBJ databases">
        <title>The complete chromosome of genome of Turneriella parva DSM 21527.</title>
        <authorList>
            <consortium name="US DOE Joint Genome Institute (JGI-PGF)"/>
            <person name="Lucas S."/>
            <person name="Han J."/>
            <person name="Lapidus A."/>
            <person name="Bruce D."/>
            <person name="Goodwin L."/>
            <person name="Pitluck S."/>
            <person name="Peters L."/>
            <person name="Kyrpides N."/>
            <person name="Mavromatis K."/>
            <person name="Ivanova N."/>
            <person name="Mikhailova N."/>
            <person name="Chertkov O."/>
            <person name="Detter J.C."/>
            <person name="Tapia R."/>
            <person name="Han C."/>
            <person name="Land M."/>
            <person name="Hauser L."/>
            <person name="Markowitz V."/>
            <person name="Cheng J.-F."/>
            <person name="Hugenholtz P."/>
            <person name="Woyke T."/>
            <person name="Wu D."/>
            <person name="Gronow S."/>
            <person name="Wellnitz S."/>
            <person name="Brambilla E."/>
            <person name="Klenk H.-P."/>
            <person name="Eisen J.A."/>
        </authorList>
    </citation>
    <scope>NUCLEOTIDE SEQUENCE [LARGE SCALE GENOMIC DNA]</scope>
    <source>
        <strain evidence="3">ATCC BAA-1111 / DSM 21527 / NCTC 11395 / H</strain>
    </source>
</reference>
<evidence type="ECO:0000313" key="2">
    <source>
        <dbReference type="EMBL" id="AFM12090.1"/>
    </source>
</evidence>
<dbReference type="Proteomes" id="UP000006048">
    <property type="component" value="Chromosome"/>
</dbReference>
<dbReference type="EMBL" id="CP002959">
    <property type="protein sequence ID" value="AFM12090.1"/>
    <property type="molecule type" value="Genomic_DNA"/>
</dbReference>
<keyword evidence="1" id="KW-0732">Signal</keyword>